<feature type="region of interest" description="Disordered" evidence="2">
    <location>
        <begin position="1"/>
        <end position="26"/>
    </location>
</feature>
<dbReference type="EMBL" id="QFFZ01000058">
    <property type="protein sequence ID" value="TEB09158.1"/>
    <property type="molecule type" value="Genomic_DNA"/>
</dbReference>
<comment type="caution">
    <text evidence="3">The sequence shown here is derived from an EMBL/GenBank/DDBJ whole genome shotgun (WGS) entry which is preliminary data.</text>
</comment>
<feature type="coiled-coil region" evidence="1">
    <location>
        <begin position="146"/>
        <end position="173"/>
    </location>
</feature>
<keyword evidence="4" id="KW-1185">Reference proteome</keyword>
<evidence type="ECO:0000256" key="2">
    <source>
        <dbReference type="SAM" id="MobiDB-lite"/>
    </source>
</evidence>
<accession>A0A4Y7RJJ0</accession>
<evidence type="ECO:0000313" key="3">
    <source>
        <dbReference type="EMBL" id="TEB09158.1"/>
    </source>
</evidence>
<sequence length="211" mass="24076">MTGRNTSIAPSKLGPMRFPPRDPEPPAEIKVYHLPVEELIKKYGPPKRPLQHRNYDGAIDYHSIAAAIRTSAGPEEAAVLGLKLEDLRRYIRHYKIQPRYGLAIKKEENEMAFEVYKDVNSKNAADNQAQAEKKQESAPVANRLTVARAVEMREEAIEDLDDLNRIIDLATSDCTTPPSDRVMKLLNWHRDQFRLMLDRIDQAFSNTEVVL</sequence>
<evidence type="ECO:0000313" key="4">
    <source>
        <dbReference type="Proteomes" id="UP000297597"/>
    </source>
</evidence>
<organism evidence="3 4">
    <name type="scientific">Pelotomaculum propionicicum</name>
    <dbReference type="NCBI Taxonomy" id="258475"/>
    <lineage>
        <taxon>Bacteria</taxon>
        <taxon>Bacillati</taxon>
        <taxon>Bacillota</taxon>
        <taxon>Clostridia</taxon>
        <taxon>Eubacteriales</taxon>
        <taxon>Desulfotomaculaceae</taxon>
        <taxon>Pelotomaculum</taxon>
    </lineage>
</organism>
<evidence type="ECO:0000256" key="1">
    <source>
        <dbReference type="SAM" id="Coils"/>
    </source>
</evidence>
<keyword evidence="1" id="KW-0175">Coiled coil</keyword>
<reference evidence="3 4" key="1">
    <citation type="journal article" date="2018" name="Environ. Microbiol.">
        <title>Novel energy conservation strategies and behaviour of Pelotomaculum schinkii driving syntrophic propionate catabolism.</title>
        <authorList>
            <person name="Hidalgo-Ahumada C.A.P."/>
            <person name="Nobu M.K."/>
            <person name="Narihiro T."/>
            <person name="Tamaki H."/>
            <person name="Liu W.T."/>
            <person name="Kamagata Y."/>
            <person name="Stams A.J.M."/>
            <person name="Imachi H."/>
            <person name="Sousa D.Z."/>
        </authorList>
    </citation>
    <scope>NUCLEOTIDE SEQUENCE [LARGE SCALE GENOMIC DNA]</scope>
    <source>
        <strain evidence="3 4">MGP</strain>
    </source>
</reference>
<dbReference type="Proteomes" id="UP000297597">
    <property type="component" value="Unassembled WGS sequence"/>
</dbReference>
<proteinExistence type="predicted"/>
<name>A0A4Y7RJJ0_9FIRM</name>
<gene>
    <name evidence="3" type="ORF">Pmgp_03379</name>
</gene>
<dbReference type="AlphaFoldDB" id="A0A4Y7RJJ0"/>
<protein>
    <submittedName>
        <fullName evidence="3">Uncharacterized protein</fullName>
    </submittedName>
</protein>